<dbReference type="InterPro" id="IPR002078">
    <property type="entry name" value="Sigma_54_int"/>
</dbReference>
<dbReference type="FunFam" id="3.40.50.300:FF:000006">
    <property type="entry name" value="DNA-binding transcriptional regulator NtrC"/>
    <property type="match status" value="1"/>
</dbReference>
<evidence type="ECO:0000313" key="7">
    <source>
        <dbReference type="EMBL" id="HGF34689.1"/>
    </source>
</evidence>
<dbReference type="InterPro" id="IPR000014">
    <property type="entry name" value="PAS"/>
</dbReference>
<reference evidence="7" key="1">
    <citation type="journal article" date="2020" name="mSystems">
        <title>Genome- and Community-Level Interaction Insights into Carbon Utilization and Element Cycling Functions of Hydrothermarchaeota in Hydrothermal Sediment.</title>
        <authorList>
            <person name="Zhou Z."/>
            <person name="Liu Y."/>
            <person name="Xu W."/>
            <person name="Pan J."/>
            <person name="Luo Z.H."/>
            <person name="Li M."/>
        </authorList>
    </citation>
    <scope>NUCLEOTIDE SEQUENCE [LARGE SCALE GENOMIC DNA]</scope>
    <source>
        <strain evidence="7">SpSt-897</strain>
    </source>
</reference>
<dbReference type="PANTHER" id="PTHR32071">
    <property type="entry name" value="TRANSCRIPTIONAL REGULATORY PROTEIN"/>
    <property type="match status" value="1"/>
</dbReference>
<keyword evidence="1" id="KW-0547">Nucleotide-binding</keyword>
<dbReference type="Pfam" id="PF00158">
    <property type="entry name" value="Sigma54_activat"/>
    <property type="match status" value="1"/>
</dbReference>
<dbReference type="InterPro" id="IPR003593">
    <property type="entry name" value="AAA+_ATPase"/>
</dbReference>
<comment type="caution">
    <text evidence="7">The sequence shown here is derived from an EMBL/GenBank/DDBJ whole genome shotgun (WGS) entry which is preliminary data.</text>
</comment>
<dbReference type="CDD" id="cd00009">
    <property type="entry name" value="AAA"/>
    <property type="match status" value="1"/>
</dbReference>
<evidence type="ECO:0000256" key="2">
    <source>
        <dbReference type="ARBA" id="ARBA00022840"/>
    </source>
</evidence>
<dbReference type="GO" id="GO:0043565">
    <property type="term" value="F:sequence-specific DNA binding"/>
    <property type="evidence" value="ECO:0007669"/>
    <property type="project" value="InterPro"/>
</dbReference>
<dbReference type="SMART" id="SM00382">
    <property type="entry name" value="AAA"/>
    <property type="match status" value="1"/>
</dbReference>
<keyword evidence="2" id="KW-0067">ATP-binding</keyword>
<protein>
    <submittedName>
        <fullName evidence="7">PAS domain-containing protein</fullName>
    </submittedName>
</protein>
<dbReference type="SUPFAM" id="SSF46689">
    <property type="entry name" value="Homeodomain-like"/>
    <property type="match status" value="1"/>
</dbReference>
<name>A0A7C3Z1Y2_9BACT</name>
<dbReference type="InterPro" id="IPR025662">
    <property type="entry name" value="Sigma_54_int_dom_ATP-bd_1"/>
</dbReference>
<dbReference type="InterPro" id="IPR013656">
    <property type="entry name" value="PAS_4"/>
</dbReference>
<dbReference type="NCBIfam" id="TIGR00229">
    <property type="entry name" value="sensory_box"/>
    <property type="match status" value="1"/>
</dbReference>
<accession>A0A7C3Z1Y2</accession>
<proteinExistence type="predicted"/>
<dbReference type="PROSITE" id="PS00675">
    <property type="entry name" value="SIGMA54_INTERACT_1"/>
    <property type="match status" value="1"/>
</dbReference>
<dbReference type="InterPro" id="IPR009057">
    <property type="entry name" value="Homeodomain-like_sf"/>
</dbReference>
<dbReference type="SMART" id="SM00091">
    <property type="entry name" value="PAS"/>
    <property type="match status" value="2"/>
</dbReference>
<feature type="domain" description="Sigma-54 factor interaction" evidence="5">
    <location>
        <begin position="262"/>
        <end position="491"/>
    </location>
</feature>
<evidence type="ECO:0000256" key="4">
    <source>
        <dbReference type="ARBA" id="ARBA00023163"/>
    </source>
</evidence>
<dbReference type="AlphaFoldDB" id="A0A7C3Z1Y2"/>
<dbReference type="Pfam" id="PF25601">
    <property type="entry name" value="AAA_lid_14"/>
    <property type="match status" value="1"/>
</dbReference>
<sequence length="567" mass="63386">MSPDPHDFQDLPEGDGVLVLSPPGVILSANLQAERLLRRRLEPGRSLSLAEIFTPEHLPQVELAVQEALAWGTLRSNLLARIQLDPDHVLFLKFSVAPLYNPDDAITGVVFTLHDDTLTRAWSAWSNFGLGVEPDAVLEHLDRGVFVVNDRWRITAFNRQAQQITGFTQEEAVGRFCWEIFQADRCKRDCFLRATLEDGATRRNQNVRILTKSGERLDLLVSTAPIRNKRDAIIGGVETFQSLGLALAEEPDDAPRPGEVELVGQSPAFKRLLELLPDVAASQATVILEGESGTGKDLFAQAIHLKSPRAKGPFVAFSCSSLVETLIESELFGHVRGAFTGAVSHKVGRFELAQGGTLFLDEIGDLKPELQAKLLRVLETRTFERVGSTRPIPLEARVIAATSRNLAQEVRRGRFRMDLLYRLRTVPLYLPPLRERPEDIPLLVNHYLARFNRTYRRDVRGVDPKVMALLQQYSWPGNVRELERVLEHAFVFVKGAVITREHLPELKSPLSRSGLSRTGPDEQPAAGEVLSIQKALKRAQGKRDVAARLLGISRSSLWRKMKEYGLL</sequence>
<dbReference type="PROSITE" id="PS00676">
    <property type="entry name" value="SIGMA54_INTERACT_2"/>
    <property type="match status" value="1"/>
</dbReference>
<dbReference type="SUPFAM" id="SSF52540">
    <property type="entry name" value="P-loop containing nucleoside triphosphate hydrolases"/>
    <property type="match status" value="1"/>
</dbReference>
<dbReference type="Pfam" id="PF08448">
    <property type="entry name" value="PAS_4"/>
    <property type="match status" value="1"/>
</dbReference>
<dbReference type="Pfam" id="PF02954">
    <property type="entry name" value="HTH_8"/>
    <property type="match status" value="1"/>
</dbReference>
<evidence type="ECO:0000259" key="6">
    <source>
        <dbReference type="PROSITE" id="PS50112"/>
    </source>
</evidence>
<dbReference type="InterPro" id="IPR002197">
    <property type="entry name" value="HTH_Fis"/>
</dbReference>
<dbReference type="Gene3D" id="3.30.450.20">
    <property type="entry name" value="PAS domain"/>
    <property type="match status" value="2"/>
</dbReference>
<dbReference type="PROSITE" id="PS50112">
    <property type="entry name" value="PAS"/>
    <property type="match status" value="1"/>
</dbReference>
<dbReference type="InterPro" id="IPR027417">
    <property type="entry name" value="P-loop_NTPase"/>
</dbReference>
<keyword evidence="4" id="KW-0804">Transcription</keyword>
<evidence type="ECO:0000256" key="3">
    <source>
        <dbReference type="ARBA" id="ARBA00023015"/>
    </source>
</evidence>
<dbReference type="Pfam" id="PF13426">
    <property type="entry name" value="PAS_9"/>
    <property type="match status" value="1"/>
</dbReference>
<evidence type="ECO:0000259" key="5">
    <source>
        <dbReference type="PROSITE" id="PS50045"/>
    </source>
</evidence>
<dbReference type="PRINTS" id="PR01590">
    <property type="entry name" value="HTHFIS"/>
</dbReference>
<organism evidence="7">
    <name type="scientific">Desulfobacca acetoxidans</name>
    <dbReference type="NCBI Taxonomy" id="60893"/>
    <lineage>
        <taxon>Bacteria</taxon>
        <taxon>Pseudomonadati</taxon>
        <taxon>Thermodesulfobacteriota</taxon>
        <taxon>Desulfobaccia</taxon>
        <taxon>Desulfobaccales</taxon>
        <taxon>Desulfobaccaceae</taxon>
        <taxon>Desulfobacca</taxon>
    </lineage>
</organism>
<dbReference type="SUPFAM" id="SSF55785">
    <property type="entry name" value="PYP-like sensor domain (PAS domain)"/>
    <property type="match status" value="2"/>
</dbReference>
<dbReference type="InterPro" id="IPR025943">
    <property type="entry name" value="Sigma_54_int_dom_ATP-bd_2"/>
</dbReference>
<dbReference type="GO" id="GO:0006355">
    <property type="term" value="P:regulation of DNA-templated transcription"/>
    <property type="evidence" value="ECO:0007669"/>
    <property type="project" value="InterPro"/>
</dbReference>
<dbReference type="Gene3D" id="3.40.50.300">
    <property type="entry name" value="P-loop containing nucleotide triphosphate hydrolases"/>
    <property type="match status" value="1"/>
</dbReference>
<dbReference type="InterPro" id="IPR035965">
    <property type="entry name" value="PAS-like_dom_sf"/>
</dbReference>
<feature type="domain" description="PAS" evidence="6">
    <location>
        <begin position="137"/>
        <end position="175"/>
    </location>
</feature>
<keyword evidence="3" id="KW-0805">Transcription regulation</keyword>
<gene>
    <name evidence="7" type="ORF">ENW96_09925</name>
</gene>
<dbReference type="CDD" id="cd00130">
    <property type="entry name" value="PAS"/>
    <property type="match status" value="2"/>
</dbReference>
<dbReference type="InterPro" id="IPR058031">
    <property type="entry name" value="AAA_lid_NorR"/>
</dbReference>
<dbReference type="Gene3D" id="1.10.8.60">
    <property type="match status" value="1"/>
</dbReference>
<dbReference type="EMBL" id="DTMF01000246">
    <property type="protein sequence ID" value="HGF34689.1"/>
    <property type="molecule type" value="Genomic_DNA"/>
</dbReference>
<dbReference type="PROSITE" id="PS50045">
    <property type="entry name" value="SIGMA54_INTERACT_4"/>
    <property type="match status" value="1"/>
</dbReference>
<dbReference type="GO" id="GO:0005524">
    <property type="term" value="F:ATP binding"/>
    <property type="evidence" value="ECO:0007669"/>
    <property type="project" value="UniProtKB-KW"/>
</dbReference>
<evidence type="ECO:0000256" key="1">
    <source>
        <dbReference type="ARBA" id="ARBA00022741"/>
    </source>
</evidence>
<dbReference type="PANTHER" id="PTHR32071:SF113">
    <property type="entry name" value="ALGINATE BIOSYNTHESIS TRANSCRIPTIONAL REGULATORY PROTEIN ALGB"/>
    <property type="match status" value="1"/>
</dbReference>
<dbReference type="Gene3D" id="1.10.10.60">
    <property type="entry name" value="Homeodomain-like"/>
    <property type="match status" value="1"/>
</dbReference>